<keyword evidence="2" id="KW-1185">Reference proteome</keyword>
<dbReference type="AlphaFoldDB" id="A0A1H1IQP8"/>
<gene>
    <name evidence="1" type="ORF">SAMN04489842_3723</name>
</gene>
<proteinExistence type="predicted"/>
<dbReference type="OrthoDB" id="206337at2157"/>
<reference evidence="2" key="1">
    <citation type="submission" date="2016-10" db="EMBL/GenBank/DDBJ databases">
        <authorList>
            <person name="Varghese N."/>
            <person name="Submissions S."/>
        </authorList>
    </citation>
    <scope>NUCLEOTIDE SEQUENCE [LARGE SCALE GENOMIC DNA]</scope>
    <source>
        <strain evidence="2">DSM 24767</strain>
    </source>
</reference>
<sequence length="224" mass="24212">MTANGSGQIVLLVGLAALGIGLAGIGTALGIGEPVTGDEPTAEFELSDDRLTLSSVDQEVTVLENPETAEIIEITESPDGFAVMTEEREPLTDRDRERAKEIARENDTVRERLEELGEYDLTVEPIDEFGSDAGEANAATYNVTVRESDLEQNESLDFEVNETDTVDELSIQDVSGAVTFDRKSTDDGRLVAVEIDDPNHEVGDSATTDIAVVDLDAERVVRVR</sequence>
<dbReference type="EMBL" id="FNLC01000005">
    <property type="protein sequence ID" value="SDR39930.1"/>
    <property type="molecule type" value="Genomic_DNA"/>
</dbReference>
<accession>A0A1H1IQP8</accession>
<name>A0A1H1IQP8_NATTX</name>
<dbReference type="Proteomes" id="UP000198848">
    <property type="component" value="Unassembled WGS sequence"/>
</dbReference>
<protein>
    <submittedName>
        <fullName evidence="1">Uncharacterized protein</fullName>
    </submittedName>
</protein>
<evidence type="ECO:0000313" key="1">
    <source>
        <dbReference type="EMBL" id="SDR39930.1"/>
    </source>
</evidence>
<dbReference type="RefSeq" id="WP_090385163.1">
    <property type="nucleotide sequence ID" value="NZ_FNLC01000005.1"/>
</dbReference>
<organism evidence="1 2">
    <name type="scientific">Natronobacterium texcoconense</name>
    <dbReference type="NCBI Taxonomy" id="1095778"/>
    <lineage>
        <taxon>Archaea</taxon>
        <taxon>Methanobacteriati</taxon>
        <taxon>Methanobacteriota</taxon>
        <taxon>Stenosarchaea group</taxon>
        <taxon>Halobacteria</taxon>
        <taxon>Halobacteriales</taxon>
        <taxon>Natrialbaceae</taxon>
        <taxon>Natronobacterium</taxon>
    </lineage>
</organism>
<evidence type="ECO:0000313" key="2">
    <source>
        <dbReference type="Proteomes" id="UP000198848"/>
    </source>
</evidence>